<evidence type="ECO:0000313" key="1">
    <source>
        <dbReference type="EMBL" id="OZG66219.1"/>
    </source>
</evidence>
<dbReference type="AlphaFoldDB" id="A0A261G472"/>
<accession>A0A261G472</accession>
<name>A0A261G472_9BIFI</name>
<comment type="caution">
    <text evidence="1">The sequence shown here is derived from an EMBL/GenBank/DDBJ whole genome shotgun (WGS) entry which is preliminary data.</text>
</comment>
<protein>
    <submittedName>
        <fullName evidence="1">Uncharacterized protein</fullName>
    </submittedName>
</protein>
<keyword evidence="2" id="KW-1185">Reference proteome</keyword>
<sequence length="49" mass="5606">MLILMLAVLRGDDYNTNGYMIVVCMVQHPSSGRKLNHTREYCSASMHTF</sequence>
<reference evidence="1 2" key="1">
    <citation type="journal article" date="2017" name="BMC Genomics">
        <title>Comparative genomic and phylogenomic analyses of the Bifidobacteriaceae family.</title>
        <authorList>
            <person name="Lugli G.A."/>
            <person name="Milani C."/>
            <person name="Turroni F."/>
            <person name="Duranti S."/>
            <person name="Mancabelli L."/>
            <person name="Mangifesta M."/>
            <person name="Ferrario C."/>
            <person name="Modesto M."/>
            <person name="Mattarelli P."/>
            <person name="Jiri K."/>
            <person name="van Sinderen D."/>
            <person name="Ventura M."/>
        </authorList>
    </citation>
    <scope>NUCLEOTIDE SEQUENCE [LARGE SCALE GENOMIC DNA]</scope>
    <source>
        <strain evidence="1 2">DSM 100202</strain>
    </source>
</reference>
<evidence type="ECO:0000313" key="2">
    <source>
        <dbReference type="Proteomes" id="UP000216074"/>
    </source>
</evidence>
<organism evidence="1 2">
    <name type="scientific">Bifidobacterium hapali</name>
    <dbReference type="NCBI Taxonomy" id="1630172"/>
    <lineage>
        <taxon>Bacteria</taxon>
        <taxon>Bacillati</taxon>
        <taxon>Actinomycetota</taxon>
        <taxon>Actinomycetes</taxon>
        <taxon>Bifidobacteriales</taxon>
        <taxon>Bifidobacteriaceae</taxon>
        <taxon>Bifidobacterium</taxon>
    </lineage>
</organism>
<dbReference type="Proteomes" id="UP000216074">
    <property type="component" value="Unassembled WGS sequence"/>
</dbReference>
<gene>
    <name evidence="1" type="ORF">BHAP_0387</name>
</gene>
<dbReference type="EMBL" id="MWWY01000006">
    <property type="protein sequence ID" value="OZG66219.1"/>
    <property type="molecule type" value="Genomic_DNA"/>
</dbReference>
<proteinExistence type="predicted"/>